<comment type="caution">
    <text evidence="2">The sequence shown here is derived from an EMBL/GenBank/DDBJ whole genome shotgun (WGS) entry which is preliminary data.</text>
</comment>
<keyword evidence="3" id="KW-1185">Reference proteome</keyword>
<feature type="transmembrane region" description="Helical" evidence="1">
    <location>
        <begin position="55"/>
        <end position="72"/>
    </location>
</feature>
<dbReference type="InterPro" id="IPR051533">
    <property type="entry name" value="WaaL-like"/>
</dbReference>
<name>A0ABS6F5U3_9FIRM</name>
<keyword evidence="1" id="KW-0472">Membrane</keyword>
<dbReference type="RefSeq" id="WP_216557886.1">
    <property type="nucleotide sequence ID" value="NZ_JAHLQN010000001.1"/>
</dbReference>
<proteinExistence type="predicted"/>
<evidence type="ECO:0000313" key="2">
    <source>
        <dbReference type="EMBL" id="MBU5625667.1"/>
    </source>
</evidence>
<dbReference type="Proteomes" id="UP000787672">
    <property type="component" value="Unassembled WGS sequence"/>
</dbReference>
<accession>A0ABS6F5U3</accession>
<keyword evidence="1" id="KW-1133">Transmembrane helix</keyword>
<reference evidence="2 3" key="1">
    <citation type="submission" date="2021-06" db="EMBL/GenBank/DDBJ databases">
        <authorList>
            <person name="Sun Q."/>
            <person name="Li D."/>
        </authorList>
    </citation>
    <scope>NUCLEOTIDE SEQUENCE [LARGE SCALE GENOMIC DNA]</scope>
    <source>
        <strain evidence="2 3">MSJ-2</strain>
    </source>
</reference>
<gene>
    <name evidence="2" type="ORF">KQI82_01795</name>
</gene>
<feature type="transmembrane region" description="Helical" evidence="1">
    <location>
        <begin position="100"/>
        <end position="117"/>
    </location>
</feature>
<feature type="transmembrane region" description="Helical" evidence="1">
    <location>
        <begin position="79"/>
        <end position="94"/>
    </location>
</feature>
<dbReference type="GO" id="GO:0016874">
    <property type="term" value="F:ligase activity"/>
    <property type="evidence" value="ECO:0007669"/>
    <property type="project" value="UniProtKB-KW"/>
</dbReference>
<evidence type="ECO:0000256" key="1">
    <source>
        <dbReference type="SAM" id="Phobius"/>
    </source>
</evidence>
<organism evidence="2 3">
    <name type="scientific">Dysosmobacter acutus</name>
    <dbReference type="NCBI Taxonomy" id="2841504"/>
    <lineage>
        <taxon>Bacteria</taxon>
        <taxon>Bacillati</taxon>
        <taxon>Bacillota</taxon>
        <taxon>Clostridia</taxon>
        <taxon>Eubacteriales</taxon>
        <taxon>Oscillospiraceae</taxon>
        <taxon>Dysosmobacter</taxon>
    </lineage>
</organism>
<keyword evidence="1" id="KW-0812">Transmembrane</keyword>
<feature type="transmembrane region" description="Helical" evidence="1">
    <location>
        <begin position="124"/>
        <end position="143"/>
    </location>
</feature>
<dbReference type="PANTHER" id="PTHR37422:SF13">
    <property type="entry name" value="LIPOPOLYSACCHARIDE BIOSYNTHESIS PROTEIN PA4999-RELATED"/>
    <property type="match status" value="1"/>
</dbReference>
<dbReference type="PANTHER" id="PTHR37422">
    <property type="entry name" value="TEICHURONIC ACID BIOSYNTHESIS PROTEIN TUAE"/>
    <property type="match status" value="1"/>
</dbReference>
<protein>
    <submittedName>
        <fullName evidence="2">O-antigen ligase family protein</fullName>
    </submittedName>
</protein>
<keyword evidence="2" id="KW-0436">Ligase</keyword>
<evidence type="ECO:0000313" key="3">
    <source>
        <dbReference type="Proteomes" id="UP000787672"/>
    </source>
</evidence>
<sequence>MLCLLGASMSILSVVGLIQLTGANPFGLYPGGYSYFDAGKAYSGQYLTTIGNADLLAALLCAVLPAFALALFRGRERKRFLLTVPLVLCAVLAVRMRVAAGYVALIGAALILPPVLCREKRGRLALLSCALVCVGLAAVYTAGDALGATAGELSALLHGRVEDSFGSGRIYIWKEVLAIVPERLWFGGGPDTLSVRVGGYFERYDPALALVLLLSLLPMPVSAKGNDAPEESFSQSERAYDAAGETLNVGGETVGPGERASGIGWSYNGTTGLTLESAYTGEPISATLTHLTIQAAGEVSVAGIFSTGRVDFNLTDPAYSLSVTGAEGQSAVTANMLVFGSAPKGILRLRSGGAGIPALNCAALMLPTAEGYDEQSTNVVLRAGTSDDTARVVTEYSGQEYVYWELTECEVLFLSDGRVAARQNLPLSQAADIRMIGAPEKSGGIFLGWSNGAKVYQPGQTASVRLSYTKEIF</sequence>
<dbReference type="EMBL" id="JAHLQN010000001">
    <property type="protein sequence ID" value="MBU5625667.1"/>
    <property type="molecule type" value="Genomic_DNA"/>
</dbReference>